<comment type="caution">
    <text evidence="4">The sequence shown here is derived from an EMBL/GenBank/DDBJ whole genome shotgun (WGS) entry which is preliminary data.</text>
</comment>
<evidence type="ECO:0000259" key="3">
    <source>
        <dbReference type="Pfam" id="PF13837"/>
    </source>
</evidence>
<name>A0ABD1EGX9_HYPHA</name>
<dbReference type="Proteomes" id="UP001566132">
    <property type="component" value="Unassembled WGS sequence"/>
</dbReference>
<feature type="region of interest" description="Disordered" evidence="2">
    <location>
        <begin position="151"/>
        <end position="181"/>
    </location>
</feature>
<dbReference type="Pfam" id="PF13837">
    <property type="entry name" value="Myb_DNA-bind_4"/>
    <property type="match status" value="1"/>
</dbReference>
<evidence type="ECO:0000313" key="5">
    <source>
        <dbReference type="Proteomes" id="UP001566132"/>
    </source>
</evidence>
<feature type="coiled-coil region" evidence="1">
    <location>
        <begin position="196"/>
        <end position="237"/>
    </location>
</feature>
<dbReference type="AlphaFoldDB" id="A0ABD1EGX9"/>
<sequence>MTTTLYNFFFQVVGDITNLENKVPAWNWNINQSKLLLDFYKELRPKVGSSEIKTLKKLWTTIAVKLNTILGTNISPHNCENRWRVLEGGYKKFIDGKNTTGNGRTYFEFEEEMNQIFQGKKNVKPVILLSNTTVMQPYEEEINNRDINNMEMSPTKEIPTTSKSGISKTISRKSGKRNNPVINRNKILTEIREDKKKFYEEKLVMEKEKLELEKKKIAALEQKNLLLQARNEILRTKGSNNCDCV</sequence>
<gene>
    <name evidence="4" type="ORF">ABEB36_009623</name>
</gene>
<protein>
    <recommendedName>
        <fullName evidence="3">Myb/SANT-like DNA-binding domain-containing protein</fullName>
    </recommendedName>
</protein>
<dbReference type="EMBL" id="JBDJPC010000007">
    <property type="protein sequence ID" value="KAL1493944.1"/>
    <property type="molecule type" value="Genomic_DNA"/>
</dbReference>
<keyword evidence="5" id="KW-1185">Reference proteome</keyword>
<reference evidence="4 5" key="1">
    <citation type="submission" date="2024-05" db="EMBL/GenBank/DDBJ databases">
        <title>Genetic variation in Jamaican populations of the coffee berry borer (Hypothenemus hampei).</title>
        <authorList>
            <person name="Errbii M."/>
            <person name="Myrie A."/>
        </authorList>
    </citation>
    <scope>NUCLEOTIDE SEQUENCE [LARGE SCALE GENOMIC DNA]</scope>
    <source>
        <strain evidence="4">JA-Hopewell-2020-01-JO</strain>
        <tissue evidence="4">Whole body</tissue>
    </source>
</reference>
<evidence type="ECO:0000256" key="1">
    <source>
        <dbReference type="SAM" id="Coils"/>
    </source>
</evidence>
<dbReference type="InterPro" id="IPR044822">
    <property type="entry name" value="Myb_DNA-bind_4"/>
</dbReference>
<organism evidence="4 5">
    <name type="scientific">Hypothenemus hampei</name>
    <name type="common">Coffee berry borer</name>
    <dbReference type="NCBI Taxonomy" id="57062"/>
    <lineage>
        <taxon>Eukaryota</taxon>
        <taxon>Metazoa</taxon>
        <taxon>Ecdysozoa</taxon>
        <taxon>Arthropoda</taxon>
        <taxon>Hexapoda</taxon>
        <taxon>Insecta</taxon>
        <taxon>Pterygota</taxon>
        <taxon>Neoptera</taxon>
        <taxon>Endopterygota</taxon>
        <taxon>Coleoptera</taxon>
        <taxon>Polyphaga</taxon>
        <taxon>Cucujiformia</taxon>
        <taxon>Curculionidae</taxon>
        <taxon>Scolytinae</taxon>
        <taxon>Hypothenemus</taxon>
    </lineage>
</organism>
<proteinExistence type="predicted"/>
<evidence type="ECO:0000313" key="4">
    <source>
        <dbReference type="EMBL" id="KAL1493944.1"/>
    </source>
</evidence>
<dbReference type="Gene3D" id="1.10.10.60">
    <property type="entry name" value="Homeodomain-like"/>
    <property type="match status" value="1"/>
</dbReference>
<accession>A0ABD1EGX9</accession>
<keyword evidence="1" id="KW-0175">Coiled coil</keyword>
<feature type="domain" description="Myb/SANT-like DNA-binding" evidence="3">
    <location>
        <begin position="26"/>
        <end position="115"/>
    </location>
</feature>
<evidence type="ECO:0000256" key="2">
    <source>
        <dbReference type="SAM" id="MobiDB-lite"/>
    </source>
</evidence>